<name>A0A518AX47_9BACT</name>
<feature type="transmembrane region" description="Helical" evidence="1">
    <location>
        <begin position="339"/>
        <end position="362"/>
    </location>
</feature>
<protein>
    <recommendedName>
        <fullName evidence="4">Poly-gamma-glutamate system protein</fullName>
    </recommendedName>
</protein>
<evidence type="ECO:0000313" key="3">
    <source>
        <dbReference type="Proteomes" id="UP000317093"/>
    </source>
</evidence>
<gene>
    <name evidence="2" type="ORF">Pan216_01330</name>
</gene>
<dbReference type="AlphaFoldDB" id="A0A518AX47"/>
<dbReference type="OrthoDB" id="6233025at2"/>
<accession>A0A518AX47</accession>
<keyword evidence="1" id="KW-1133">Transmembrane helix</keyword>
<dbReference type="Proteomes" id="UP000317093">
    <property type="component" value="Chromosome"/>
</dbReference>
<evidence type="ECO:0008006" key="4">
    <source>
        <dbReference type="Google" id="ProtNLM"/>
    </source>
</evidence>
<proteinExistence type="predicted"/>
<keyword evidence="1" id="KW-0472">Membrane</keyword>
<dbReference type="NCBIfam" id="TIGR04332">
    <property type="entry name" value="gamma_Glu_sys"/>
    <property type="match status" value="1"/>
</dbReference>
<keyword evidence="3" id="KW-1185">Reference proteome</keyword>
<dbReference type="InterPro" id="IPR027602">
    <property type="entry name" value="PGA_system"/>
</dbReference>
<dbReference type="RefSeq" id="WP_145253397.1">
    <property type="nucleotide sequence ID" value="NZ_CP036279.1"/>
</dbReference>
<dbReference type="KEGG" id="knv:Pan216_01330"/>
<evidence type="ECO:0000256" key="1">
    <source>
        <dbReference type="SAM" id="Phobius"/>
    </source>
</evidence>
<dbReference type="EMBL" id="CP036279">
    <property type="protein sequence ID" value="QDU59305.1"/>
    <property type="molecule type" value="Genomic_DNA"/>
</dbReference>
<evidence type="ECO:0000313" key="2">
    <source>
        <dbReference type="EMBL" id="QDU59305.1"/>
    </source>
</evidence>
<reference evidence="2 3" key="1">
    <citation type="submission" date="2019-02" db="EMBL/GenBank/DDBJ databases">
        <title>Deep-cultivation of Planctomycetes and their phenomic and genomic characterization uncovers novel biology.</title>
        <authorList>
            <person name="Wiegand S."/>
            <person name="Jogler M."/>
            <person name="Boedeker C."/>
            <person name="Pinto D."/>
            <person name="Vollmers J."/>
            <person name="Rivas-Marin E."/>
            <person name="Kohn T."/>
            <person name="Peeters S.H."/>
            <person name="Heuer A."/>
            <person name="Rast P."/>
            <person name="Oberbeckmann S."/>
            <person name="Bunk B."/>
            <person name="Jeske O."/>
            <person name="Meyerdierks A."/>
            <person name="Storesund J.E."/>
            <person name="Kallscheuer N."/>
            <person name="Luecker S."/>
            <person name="Lage O.M."/>
            <person name="Pohl T."/>
            <person name="Merkel B.J."/>
            <person name="Hornburger P."/>
            <person name="Mueller R.-W."/>
            <person name="Bruemmer F."/>
            <person name="Labrenz M."/>
            <person name="Spormann A.M."/>
            <person name="Op den Camp H."/>
            <person name="Overmann J."/>
            <person name="Amann R."/>
            <person name="Jetten M.S.M."/>
            <person name="Mascher T."/>
            <person name="Medema M.H."/>
            <person name="Devos D.P."/>
            <person name="Kaster A.-K."/>
            <person name="Ovreas L."/>
            <person name="Rohde M."/>
            <person name="Galperin M.Y."/>
            <person name="Jogler C."/>
        </authorList>
    </citation>
    <scope>NUCLEOTIDE SEQUENCE [LARGE SCALE GENOMIC DNA]</scope>
    <source>
        <strain evidence="2 3">Pan216</strain>
    </source>
</reference>
<organism evidence="2 3">
    <name type="scientific">Kolteria novifilia</name>
    <dbReference type="NCBI Taxonomy" id="2527975"/>
    <lineage>
        <taxon>Bacteria</taxon>
        <taxon>Pseudomonadati</taxon>
        <taxon>Planctomycetota</taxon>
        <taxon>Planctomycetia</taxon>
        <taxon>Kolteriales</taxon>
        <taxon>Kolteriaceae</taxon>
        <taxon>Kolteria</taxon>
    </lineage>
</organism>
<keyword evidence="1" id="KW-0812">Transmembrane</keyword>
<sequence length="381" mass="41329">MRRLYWRPRAVSQSVLVLICIFSLGGLLAVRSFETTVKTPYFDKKIAAAELARDAMDAIKQERLRRGFSIDPSIDPSRSGMIGEAMSDVTSVPGHLPSKQTSINPNFAAVVVDMLTRAGVREGDFVAVGFSGSFPALNTCVLAALKTLNLQPVIISSASASQFGANMNDFIWLEMERVLYEREIMPFRSAAASLGGMDDEGGGLSEGGAKILKNHILENQIPLIEPNSFTESLDSRMNIYRERSGEDNIAAYINVGGGTVSVGRSAGKKAFRPGLNMGASHHALSIDSVMSRFARNGIPIVHMSSVMDIAEDYGLPPIPTQLPEPGEGGVYVRREPSKLFALAVLAAIFFSLYVFVLSDLGFRILTTSSRKKEMSSPEPMI</sequence>